<name>A0A8H4N8Y7_9PEZI</name>
<dbReference type="GO" id="GO:0005524">
    <property type="term" value="F:ATP binding"/>
    <property type="evidence" value="ECO:0007669"/>
    <property type="project" value="InterPro"/>
</dbReference>
<evidence type="ECO:0000313" key="2">
    <source>
        <dbReference type="EMBL" id="KAF4306897.1"/>
    </source>
</evidence>
<dbReference type="EMBL" id="WWBZ02000033">
    <property type="protein sequence ID" value="KAF4306897.1"/>
    <property type="molecule type" value="Genomic_DNA"/>
</dbReference>
<accession>A0A8H4N8Y7</accession>
<evidence type="ECO:0000313" key="3">
    <source>
        <dbReference type="Proteomes" id="UP000572817"/>
    </source>
</evidence>
<dbReference type="InterPro" id="IPR003593">
    <property type="entry name" value="AAA+_ATPase"/>
</dbReference>
<feature type="domain" description="AAA+ ATPase" evidence="1">
    <location>
        <begin position="89"/>
        <end position="216"/>
    </location>
</feature>
<organism evidence="2 3">
    <name type="scientific">Botryosphaeria dothidea</name>
    <dbReference type="NCBI Taxonomy" id="55169"/>
    <lineage>
        <taxon>Eukaryota</taxon>
        <taxon>Fungi</taxon>
        <taxon>Dikarya</taxon>
        <taxon>Ascomycota</taxon>
        <taxon>Pezizomycotina</taxon>
        <taxon>Dothideomycetes</taxon>
        <taxon>Dothideomycetes incertae sedis</taxon>
        <taxon>Botryosphaeriales</taxon>
        <taxon>Botryosphaeriaceae</taxon>
        <taxon>Botryosphaeria</taxon>
    </lineage>
</organism>
<gene>
    <name evidence="2" type="ORF">GTA08_BOTSDO06032</name>
</gene>
<keyword evidence="3" id="KW-1185">Reference proteome</keyword>
<protein>
    <submittedName>
        <fullName evidence="2">AAA family protein</fullName>
    </submittedName>
</protein>
<dbReference type="AlphaFoldDB" id="A0A8H4N8Y7"/>
<dbReference type="OrthoDB" id="10042665at2759"/>
<proteinExistence type="predicted"/>
<dbReference type="SMART" id="SM00382">
    <property type="entry name" value="AAA"/>
    <property type="match status" value="1"/>
</dbReference>
<dbReference type="InterPro" id="IPR003959">
    <property type="entry name" value="ATPase_AAA_core"/>
</dbReference>
<reference evidence="2" key="1">
    <citation type="submission" date="2020-04" db="EMBL/GenBank/DDBJ databases">
        <title>Genome Assembly and Annotation of Botryosphaeria dothidea sdau 11-99, a Latent Pathogen of Apple Fruit Ring Rot in China.</title>
        <authorList>
            <person name="Yu C."/>
            <person name="Diao Y."/>
            <person name="Lu Q."/>
            <person name="Zhao J."/>
            <person name="Cui S."/>
            <person name="Peng C."/>
            <person name="He B."/>
            <person name="Liu H."/>
        </authorList>
    </citation>
    <scope>NUCLEOTIDE SEQUENCE [LARGE SCALE GENOMIC DNA]</scope>
    <source>
        <strain evidence="2">Sdau11-99</strain>
    </source>
</reference>
<dbReference type="SUPFAM" id="SSF52540">
    <property type="entry name" value="P-loop containing nucleoside triphosphate hydrolases"/>
    <property type="match status" value="1"/>
</dbReference>
<sequence length="277" mass="31747">MYISLCTHSYQARLYAGTKYVLDSESRLIRERPLCGKIIIDTFAYFTVQSDERPKNPKLNSSKVNPFFSGDRKPFQVEIDLSNEQQHRKGDIILLSGPPGVGKTLTAESVAERSRVPVYFLRASDLGTDPSEVESTLWNVLGCCKLWNAVLLIDEADVFLEARSADRMEQNEPISIFLRNLEYYQGIMFLTTNRVESIDTAFRSRIDLILPYPDLNLPARRKIWSSFLEPLAKKRSFSEREYDELAEADLNGREVKNAVKISRFVAASEQHDLQMEH</sequence>
<evidence type="ECO:0000259" key="1">
    <source>
        <dbReference type="SMART" id="SM00382"/>
    </source>
</evidence>
<dbReference type="InterPro" id="IPR027417">
    <property type="entry name" value="P-loop_NTPase"/>
</dbReference>
<comment type="caution">
    <text evidence="2">The sequence shown here is derived from an EMBL/GenBank/DDBJ whole genome shotgun (WGS) entry which is preliminary data.</text>
</comment>
<dbReference type="GO" id="GO:0016887">
    <property type="term" value="F:ATP hydrolysis activity"/>
    <property type="evidence" value="ECO:0007669"/>
    <property type="project" value="InterPro"/>
</dbReference>
<dbReference type="Gene3D" id="3.40.50.300">
    <property type="entry name" value="P-loop containing nucleotide triphosphate hydrolases"/>
    <property type="match status" value="1"/>
</dbReference>
<dbReference type="PANTHER" id="PTHR46411:SF3">
    <property type="entry name" value="AAA+ ATPASE DOMAIN-CONTAINING PROTEIN"/>
    <property type="match status" value="1"/>
</dbReference>
<dbReference type="Proteomes" id="UP000572817">
    <property type="component" value="Unassembled WGS sequence"/>
</dbReference>
<dbReference type="PANTHER" id="PTHR46411">
    <property type="entry name" value="FAMILY ATPASE, PUTATIVE-RELATED"/>
    <property type="match status" value="1"/>
</dbReference>
<dbReference type="Pfam" id="PF00004">
    <property type="entry name" value="AAA"/>
    <property type="match status" value="1"/>
</dbReference>